<feature type="transmembrane region" description="Helical" evidence="1">
    <location>
        <begin position="450"/>
        <end position="471"/>
    </location>
</feature>
<feature type="transmembrane region" description="Helical" evidence="1">
    <location>
        <begin position="151"/>
        <end position="174"/>
    </location>
</feature>
<keyword evidence="3" id="KW-1185">Reference proteome</keyword>
<comment type="caution">
    <text evidence="2">The sequence shown here is derived from an EMBL/GenBank/DDBJ whole genome shotgun (WGS) entry which is preliminary data.</text>
</comment>
<feature type="transmembrane region" description="Helical" evidence="1">
    <location>
        <begin position="384"/>
        <end position="403"/>
    </location>
</feature>
<dbReference type="AlphaFoldDB" id="A0A558AX30"/>
<dbReference type="EMBL" id="VMSJ01000001">
    <property type="protein sequence ID" value="TVT28815.1"/>
    <property type="molecule type" value="Genomic_DNA"/>
</dbReference>
<reference evidence="2 3" key="1">
    <citation type="submission" date="2019-07" db="EMBL/GenBank/DDBJ databases">
        <title>Salinicoccus cyprini sp. nov., isolated from gastro-intestinal tract of mirror carp, Cyprinus carpio var. specularis, collected from Gobind Sagar Reservoir, Himachal Pradesh, India.</title>
        <authorList>
            <person name="Talwar C."/>
            <person name="Singh A.K."/>
            <person name="Lal R."/>
            <person name="Negi R.K."/>
        </authorList>
    </citation>
    <scope>NUCLEOTIDE SEQUENCE [LARGE SCALE GENOMIC DNA]</scope>
    <source>
        <strain evidence="2 3">CT19</strain>
    </source>
</reference>
<feature type="transmembrane region" description="Helical" evidence="1">
    <location>
        <begin position="78"/>
        <end position="98"/>
    </location>
</feature>
<dbReference type="RefSeq" id="WP_145284296.1">
    <property type="nucleotide sequence ID" value="NZ_VMSJ01000001.1"/>
</dbReference>
<gene>
    <name evidence="2" type="ORF">FO441_00620</name>
</gene>
<evidence type="ECO:0000313" key="2">
    <source>
        <dbReference type="EMBL" id="TVT28815.1"/>
    </source>
</evidence>
<feature type="transmembrane region" description="Helical" evidence="1">
    <location>
        <begin position="186"/>
        <end position="204"/>
    </location>
</feature>
<protein>
    <submittedName>
        <fullName evidence="2">ABC transporter</fullName>
    </submittedName>
</protein>
<dbReference type="Proteomes" id="UP000315103">
    <property type="component" value="Unassembled WGS sequence"/>
</dbReference>
<dbReference type="OrthoDB" id="2014935at2"/>
<organism evidence="2 3">
    <name type="scientific">Salinicoccus cyprini</name>
    <dbReference type="NCBI Taxonomy" id="2493691"/>
    <lineage>
        <taxon>Bacteria</taxon>
        <taxon>Bacillati</taxon>
        <taxon>Bacillota</taxon>
        <taxon>Bacilli</taxon>
        <taxon>Bacillales</taxon>
        <taxon>Staphylococcaceae</taxon>
        <taxon>Salinicoccus</taxon>
    </lineage>
</organism>
<keyword evidence="1" id="KW-0812">Transmembrane</keyword>
<feature type="transmembrane region" description="Helical" evidence="1">
    <location>
        <begin position="423"/>
        <end position="443"/>
    </location>
</feature>
<feature type="transmembrane region" description="Helical" evidence="1">
    <location>
        <begin position="286"/>
        <end position="305"/>
    </location>
</feature>
<keyword evidence="1" id="KW-0472">Membrane</keyword>
<sequence length="520" mass="57127">MNAFIGLILKDLWLRILLWIAGISALTLIVPFAFEGLYSSEQEREVLRQTLDNPALIAMIGPVPEGAYTIAVMFSHEMLVFMAIIHGLFGIMIANAISRRMEDQGLIEYVNSAGITRGAIFMTQLLIGAGMNVLLGLVIFLGTYLSSDDSFTLAGCTLYAVGTSLFGLMFYTLTLVFAQLLGSSEWTFGMALTILLLLYLYRAITDVARPELSVISPYNWLTRLESFASNEVLWLLPFLLIAVFTGLAWALFSRRDLGDAYFSMERNKKPRTIGSYPRLMTGSMKVLVASWLVGMALIGASYGSIFGDLDAFINENAFLANSMAATGEDPIGQFISVLIMITSVIGVIPALMVSGRILREEKHGRLEWLESAGMRRTVMLPSHGLYAVIVGIAGVLIALLSMYGASMTVRGIDMTAGDYVIAAINYSAGIIAFVGLSVLLIGLRAKLHFIVWFYLLFTFFVNYLGLIIGLGDEWLLATPFHHLAALPVEEMAWTPWFIIVGLGILMMGAGVMLFRRRDVG</sequence>
<name>A0A558AX30_9STAP</name>
<feature type="transmembrane region" description="Helical" evidence="1">
    <location>
        <begin position="331"/>
        <end position="353"/>
    </location>
</feature>
<feature type="transmembrane region" description="Helical" evidence="1">
    <location>
        <begin position="119"/>
        <end position="145"/>
    </location>
</feature>
<evidence type="ECO:0000256" key="1">
    <source>
        <dbReference type="SAM" id="Phobius"/>
    </source>
</evidence>
<evidence type="ECO:0000313" key="3">
    <source>
        <dbReference type="Proteomes" id="UP000315103"/>
    </source>
</evidence>
<proteinExistence type="predicted"/>
<feature type="transmembrane region" description="Helical" evidence="1">
    <location>
        <begin position="12"/>
        <end position="34"/>
    </location>
</feature>
<feature type="transmembrane region" description="Helical" evidence="1">
    <location>
        <begin position="232"/>
        <end position="252"/>
    </location>
</feature>
<keyword evidence="1" id="KW-1133">Transmembrane helix</keyword>
<feature type="transmembrane region" description="Helical" evidence="1">
    <location>
        <begin position="491"/>
        <end position="514"/>
    </location>
</feature>
<accession>A0A558AX30</accession>